<dbReference type="GeneID" id="5562486"/>
<dbReference type="InterPro" id="IPR029017">
    <property type="entry name" value="Enolase-like_N"/>
</dbReference>
<dbReference type="PhylomeDB" id="A8ABR4"/>
<evidence type="ECO:0000256" key="1">
    <source>
        <dbReference type="ARBA" id="ARBA00022723"/>
    </source>
</evidence>
<dbReference type="Gene3D" id="3.20.20.120">
    <property type="entry name" value="Enolase-like C-terminal domain"/>
    <property type="match status" value="1"/>
</dbReference>
<name>A8ABR4_IGNH4</name>
<proteinExistence type="predicted"/>
<dbReference type="eggNOG" id="arCOG01168">
    <property type="taxonomic scope" value="Archaea"/>
</dbReference>
<dbReference type="GO" id="GO:0046872">
    <property type="term" value="F:metal ion binding"/>
    <property type="evidence" value="ECO:0007669"/>
    <property type="project" value="UniProtKB-KW"/>
</dbReference>
<accession>A8ABR4</accession>
<feature type="domain" description="Mandelate racemase/muconate lactonizing enzyme C-terminal" evidence="2">
    <location>
        <begin position="146"/>
        <end position="240"/>
    </location>
</feature>
<dbReference type="SMART" id="SM00922">
    <property type="entry name" value="MR_MLE"/>
    <property type="match status" value="1"/>
</dbReference>
<protein>
    <submittedName>
        <fullName evidence="3">Mandelate racemase/muconate lactonizing enzyme, C-terminal domain protein</fullName>
    </submittedName>
</protein>
<sequence length="377" mass="41358">MDLLSWPVPEGITFRVKVIKMKMKIDFETSFGKAEGTRVITVAEAGGCKGFGEAPAEAEPLYSGEFVDSVVAFAKLVIPKIKMVEDVNGLLKVLNSYRGNNFAKSMIEYSVLTLLSCLRKESLVKAVGGRKIKIPVQESIGIVKDEDELVAWAERALEWGARRLKVKIKPGWDVEPVRALKREFPGVPVLADANGAYDPLKDVHWEYLSKVASYADALEQPFPPHEVAFSAKLASSEGIEVILDESLEEPERVAELAYLSEGVGAPLGVNLKPPRFGGLVKSVETVELIIENELPFFIGGMLETAVGRSLNMTVASLARGNLEPSDFSPEDHLFERGLAKDPFEVKCGFVEVRDSPGLLFEIDEDYLDSVTVSEVVL</sequence>
<keyword evidence="1" id="KW-0479">Metal-binding</keyword>
<evidence type="ECO:0000313" key="4">
    <source>
        <dbReference type="Proteomes" id="UP000000262"/>
    </source>
</evidence>
<dbReference type="SFLD" id="SFLDS00001">
    <property type="entry name" value="Enolase"/>
    <property type="match status" value="1"/>
</dbReference>
<dbReference type="SUPFAM" id="SSF54826">
    <property type="entry name" value="Enolase N-terminal domain-like"/>
    <property type="match status" value="1"/>
</dbReference>
<evidence type="ECO:0000259" key="2">
    <source>
        <dbReference type="SMART" id="SM00922"/>
    </source>
</evidence>
<dbReference type="InterPro" id="IPR036849">
    <property type="entry name" value="Enolase-like_C_sf"/>
</dbReference>
<dbReference type="InterPro" id="IPR029065">
    <property type="entry name" value="Enolase_C-like"/>
</dbReference>
<dbReference type="Proteomes" id="UP000000262">
    <property type="component" value="Chromosome"/>
</dbReference>
<dbReference type="SUPFAM" id="SSF51604">
    <property type="entry name" value="Enolase C-terminal domain-like"/>
    <property type="match status" value="1"/>
</dbReference>
<keyword evidence="4" id="KW-1185">Reference proteome</keyword>
<gene>
    <name evidence="3" type="ordered locus">Igni_1189</name>
</gene>
<dbReference type="HOGENOM" id="CLU_030273_4_4_2"/>
<dbReference type="PANTHER" id="PTHR48073:SF2">
    <property type="entry name" value="O-SUCCINYLBENZOATE SYNTHASE"/>
    <property type="match status" value="1"/>
</dbReference>
<dbReference type="Pfam" id="PF13378">
    <property type="entry name" value="MR_MLE_C"/>
    <property type="match status" value="1"/>
</dbReference>
<dbReference type="RefSeq" id="WP_012123330.1">
    <property type="nucleotide sequence ID" value="NC_009776.1"/>
</dbReference>
<dbReference type="EMBL" id="CP000816">
    <property type="protein sequence ID" value="ABU82366.1"/>
    <property type="molecule type" value="Genomic_DNA"/>
</dbReference>
<dbReference type="PANTHER" id="PTHR48073">
    <property type="entry name" value="O-SUCCINYLBENZOATE SYNTHASE-RELATED"/>
    <property type="match status" value="1"/>
</dbReference>
<dbReference type="AlphaFoldDB" id="A8ABR4"/>
<dbReference type="OrthoDB" id="372081at2157"/>
<reference evidence="3 4" key="1">
    <citation type="journal article" date="2008" name="Genome Biol.">
        <title>A genomic analysis of the archaeal system Ignicoccus hospitalis-Nanoarchaeum equitans.</title>
        <authorList>
            <person name="Podar M."/>
            <person name="Anderson I."/>
            <person name="Makarova K.S."/>
            <person name="Elkins J.G."/>
            <person name="Ivanova N."/>
            <person name="Wall M.A."/>
            <person name="Lykidis A."/>
            <person name="Mavromatis K."/>
            <person name="Sun H."/>
            <person name="Hudson M.E."/>
            <person name="Chen W."/>
            <person name="Deciu C."/>
            <person name="Hutchison D."/>
            <person name="Eads J.R."/>
            <person name="Anderson A."/>
            <person name="Fernandes F."/>
            <person name="Szeto E."/>
            <person name="Lapidus A."/>
            <person name="Kyrpides N.C."/>
            <person name="Saier M.H.Jr."/>
            <person name="Richardson P.M."/>
            <person name="Rachel R."/>
            <person name="Huber H."/>
            <person name="Eisen J.A."/>
            <person name="Koonin E.V."/>
            <person name="Keller M."/>
            <person name="Stetter K.O."/>
        </authorList>
    </citation>
    <scope>NUCLEOTIDE SEQUENCE [LARGE SCALE GENOMIC DNA]</scope>
    <source>
        <strain evidence="4">KIN4/I / DSM 18386 / JCM 14125</strain>
    </source>
</reference>
<dbReference type="KEGG" id="iho:Igni_1189"/>
<evidence type="ECO:0000313" key="3">
    <source>
        <dbReference type="EMBL" id="ABU82366.1"/>
    </source>
</evidence>
<dbReference type="Gene3D" id="3.30.390.10">
    <property type="entry name" value="Enolase-like, N-terminal domain"/>
    <property type="match status" value="1"/>
</dbReference>
<organism evidence="3 4">
    <name type="scientific">Ignicoccus hospitalis (strain KIN4/I / DSM 18386 / JCM 14125)</name>
    <dbReference type="NCBI Taxonomy" id="453591"/>
    <lineage>
        <taxon>Archaea</taxon>
        <taxon>Thermoproteota</taxon>
        <taxon>Thermoprotei</taxon>
        <taxon>Desulfurococcales</taxon>
        <taxon>Desulfurococcaceae</taxon>
        <taxon>Ignicoccus</taxon>
    </lineage>
</organism>
<dbReference type="SFLD" id="SFLDG00180">
    <property type="entry name" value="muconate_cycloisomerase"/>
    <property type="match status" value="1"/>
</dbReference>
<dbReference type="GO" id="GO:0003824">
    <property type="term" value="F:catalytic activity"/>
    <property type="evidence" value="ECO:0007669"/>
    <property type="project" value="UniProtKB-ARBA"/>
</dbReference>
<dbReference type="InterPro" id="IPR013342">
    <property type="entry name" value="Mandelate_racemase_C"/>
</dbReference>
<dbReference type="STRING" id="453591.Igni_1189"/>